<dbReference type="InterPro" id="IPR036162">
    <property type="entry name" value="Resolvase-like_N_sf"/>
</dbReference>
<reference evidence="4" key="1">
    <citation type="submission" date="2017-11" db="EMBL/GenBank/DDBJ databases">
        <authorList>
            <person name="Watanabe M."/>
            <person name="Kojima H."/>
        </authorList>
    </citation>
    <scope>NUCLEOTIDE SEQUENCE [LARGE SCALE GENOMIC DNA]</scope>
    <source>
        <strain evidence="4">Tokyo 01</strain>
    </source>
</reference>
<dbReference type="Gene3D" id="3.40.50.1390">
    <property type="entry name" value="Resolvase, N-terminal catalytic domain"/>
    <property type="match status" value="1"/>
</dbReference>
<name>A0A401FW07_9BACT</name>
<dbReference type="CDD" id="cd00592">
    <property type="entry name" value="HTH_MerR-like"/>
    <property type="match status" value="1"/>
</dbReference>
<dbReference type="RefSeq" id="WP_208022551.1">
    <property type="nucleotide sequence ID" value="NZ_BEXT01000001.1"/>
</dbReference>
<accession>A0A401FW07</accession>
<dbReference type="Gene3D" id="1.10.1660.10">
    <property type="match status" value="1"/>
</dbReference>
<dbReference type="GO" id="GO:0003677">
    <property type="term" value="F:DNA binding"/>
    <property type="evidence" value="ECO:0007669"/>
    <property type="project" value="InterPro"/>
</dbReference>
<dbReference type="PROSITE" id="PS51736">
    <property type="entry name" value="RECOMBINASES_3"/>
    <property type="match status" value="1"/>
</dbReference>
<dbReference type="SUPFAM" id="SSF46955">
    <property type="entry name" value="Putative DNA-binding domain"/>
    <property type="match status" value="1"/>
</dbReference>
<dbReference type="PANTHER" id="PTHR36172">
    <property type="match status" value="1"/>
</dbReference>
<dbReference type="SUPFAM" id="SSF53041">
    <property type="entry name" value="Resolvase-like"/>
    <property type="match status" value="1"/>
</dbReference>
<gene>
    <name evidence="3" type="ORF">DENIS_2110</name>
</gene>
<dbReference type="InterPro" id="IPR006119">
    <property type="entry name" value="Resolv_N"/>
</dbReference>
<dbReference type="PROSITE" id="PS50937">
    <property type="entry name" value="HTH_MERR_2"/>
    <property type="match status" value="1"/>
</dbReference>
<dbReference type="InterPro" id="IPR000551">
    <property type="entry name" value="MerR-type_HTH_dom"/>
</dbReference>
<proteinExistence type="predicted"/>
<dbReference type="GO" id="GO:0006355">
    <property type="term" value="P:regulation of DNA-templated transcription"/>
    <property type="evidence" value="ECO:0007669"/>
    <property type="project" value="InterPro"/>
</dbReference>
<dbReference type="PANTHER" id="PTHR36172:SF1">
    <property type="entry name" value="RESOLVASE-RELATED"/>
    <property type="match status" value="1"/>
</dbReference>
<dbReference type="EMBL" id="BEXT01000001">
    <property type="protein sequence ID" value="GBC61150.1"/>
    <property type="molecule type" value="Genomic_DNA"/>
</dbReference>
<dbReference type="InterPro" id="IPR009061">
    <property type="entry name" value="DNA-bd_dom_put_sf"/>
</dbReference>
<dbReference type="InterPro" id="IPR051491">
    <property type="entry name" value="Recombinase/Transposase-rel"/>
</dbReference>
<dbReference type="Proteomes" id="UP000288096">
    <property type="component" value="Unassembled WGS sequence"/>
</dbReference>
<sequence length="105" mass="11780">MKKRLVKIGIAAKMLGTTPGTLRKWESTGELLPFRKTAGGTRYYAVSDLLALETSDTPTICYARVSGRDQKEDLERQQIMLESYCAAKGWRSQTIKDLGSGMNYR</sequence>
<dbReference type="Pfam" id="PF00376">
    <property type="entry name" value="MerR"/>
    <property type="match status" value="1"/>
</dbReference>
<reference evidence="4" key="2">
    <citation type="submission" date="2019-01" db="EMBL/GenBank/DDBJ databases">
        <title>Genome sequence of Desulfonema ishimotonii strain Tokyo 01.</title>
        <authorList>
            <person name="Fukui M."/>
        </authorList>
    </citation>
    <scope>NUCLEOTIDE SEQUENCE [LARGE SCALE GENOMIC DNA]</scope>
    <source>
        <strain evidence="4">Tokyo 01</strain>
    </source>
</reference>
<dbReference type="Pfam" id="PF00239">
    <property type="entry name" value="Resolvase"/>
    <property type="match status" value="1"/>
</dbReference>
<evidence type="ECO:0000313" key="3">
    <source>
        <dbReference type="EMBL" id="GBC61150.1"/>
    </source>
</evidence>
<evidence type="ECO:0000259" key="1">
    <source>
        <dbReference type="PROSITE" id="PS50937"/>
    </source>
</evidence>
<evidence type="ECO:0000313" key="4">
    <source>
        <dbReference type="Proteomes" id="UP000288096"/>
    </source>
</evidence>
<evidence type="ECO:0000259" key="2">
    <source>
        <dbReference type="PROSITE" id="PS51736"/>
    </source>
</evidence>
<keyword evidence="4" id="KW-1185">Reference proteome</keyword>
<feature type="domain" description="Resolvase/invertase-type recombinase catalytic" evidence="2">
    <location>
        <begin position="58"/>
        <end position="105"/>
    </location>
</feature>
<comment type="caution">
    <text evidence="3">The sequence shown here is derived from an EMBL/GenBank/DDBJ whole genome shotgun (WGS) entry which is preliminary data.</text>
</comment>
<feature type="domain" description="HTH merR-type" evidence="1">
    <location>
        <begin position="5"/>
        <end position="52"/>
    </location>
</feature>
<dbReference type="GO" id="GO:0000150">
    <property type="term" value="F:DNA strand exchange activity"/>
    <property type="evidence" value="ECO:0007669"/>
    <property type="project" value="InterPro"/>
</dbReference>
<dbReference type="AlphaFoldDB" id="A0A401FW07"/>
<organism evidence="3 4">
    <name type="scientific">Desulfonema ishimotonii</name>
    <dbReference type="NCBI Taxonomy" id="45657"/>
    <lineage>
        <taxon>Bacteria</taxon>
        <taxon>Pseudomonadati</taxon>
        <taxon>Thermodesulfobacteriota</taxon>
        <taxon>Desulfobacteria</taxon>
        <taxon>Desulfobacterales</taxon>
        <taxon>Desulfococcaceae</taxon>
        <taxon>Desulfonema</taxon>
    </lineage>
</organism>
<protein>
    <submittedName>
        <fullName evidence="3">IS607 family transposase</fullName>
    </submittedName>
</protein>